<dbReference type="Gene3D" id="3.40.50.2000">
    <property type="entry name" value="Glycogen Phosphorylase B"/>
    <property type="match status" value="2"/>
</dbReference>
<organism evidence="3 4">
    <name type="scientific">Allosphingosinicella humi</name>
    <dbReference type="NCBI Taxonomy" id="2068657"/>
    <lineage>
        <taxon>Bacteria</taxon>
        <taxon>Pseudomonadati</taxon>
        <taxon>Pseudomonadota</taxon>
        <taxon>Alphaproteobacteria</taxon>
        <taxon>Sphingomonadales</taxon>
        <taxon>Sphingomonadaceae</taxon>
        <taxon>Allosphingosinicella</taxon>
    </lineage>
</organism>
<protein>
    <submittedName>
        <fullName evidence="3">Glycoside hydrolase</fullName>
    </submittedName>
</protein>
<dbReference type="EMBL" id="QFFF01000001">
    <property type="protein sequence ID" value="PWG02384.1"/>
    <property type="molecule type" value="Genomic_DNA"/>
</dbReference>
<dbReference type="SUPFAM" id="SSF53756">
    <property type="entry name" value="UDP-Glycosyltransferase/glycogen phosphorylase"/>
    <property type="match status" value="1"/>
</dbReference>
<dbReference type="AlphaFoldDB" id="A0A2U2J246"/>
<feature type="domain" description="Glycosyl transferase family 1" evidence="1">
    <location>
        <begin position="209"/>
        <end position="367"/>
    </location>
</feature>
<dbReference type="OrthoDB" id="258796at2"/>
<evidence type="ECO:0000259" key="2">
    <source>
        <dbReference type="Pfam" id="PF13439"/>
    </source>
</evidence>
<keyword evidence="3" id="KW-0378">Hydrolase</keyword>
<feature type="domain" description="Glycosyltransferase subfamily 4-like N-terminal" evidence="2">
    <location>
        <begin position="90"/>
        <end position="201"/>
    </location>
</feature>
<dbReference type="GO" id="GO:0016757">
    <property type="term" value="F:glycosyltransferase activity"/>
    <property type="evidence" value="ECO:0007669"/>
    <property type="project" value="InterPro"/>
</dbReference>
<evidence type="ECO:0000313" key="3">
    <source>
        <dbReference type="EMBL" id="PWG02384.1"/>
    </source>
</evidence>
<dbReference type="Pfam" id="PF13439">
    <property type="entry name" value="Glyco_transf_4"/>
    <property type="match status" value="1"/>
</dbReference>
<dbReference type="Proteomes" id="UP000245916">
    <property type="component" value="Unassembled WGS sequence"/>
</dbReference>
<dbReference type="GO" id="GO:0016787">
    <property type="term" value="F:hydrolase activity"/>
    <property type="evidence" value="ECO:0007669"/>
    <property type="project" value="UniProtKB-KW"/>
</dbReference>
<reference evidence="3 4" key="1">
    <citation type="submission" date="2018-05" db="EMBL/GenBank/DDBJ databases">
        <title>Genome of Sphingosinicella humi QZX222.</title>
        <authorList>
            <person name="Qiao Z."/>
            <person name="Wang G."/>
        </authorList>
    </citation>
    <scope>NUCLEOTIDE SEQUENCE [LARGE SCALE GENOMIC DNA]</scope>
    <source>
        <strain evidence="3 4">QZX222</strain>
    </source>
</reference>
<evidence type="ECO:0000259" key="1">
    <source>
        <dbReference type="Pfam" id="PF00534"/>
    </source>
</evidence>
<dbReference type="PANTHER" id="PTHR45947:SF3">
    <property type="entry name" value="SULFOQUINOVOSYL TRANSFERASE SQD2"/>
    <property type="match status" value="1"/>
</dbReference>
<keyword evidence="4" id="KW-1185">Reference proteome</keyword>
<dbReference type="PANTHER" id="PTHR45947">
    <property type="entry name" value="SULFOQUINOVOSYL TRANSFERASE SQD2"/>
    <property type="match status" value="1"/>
</dbReference>
<name>A0A2U2J246_9SPHN</name>
<accession>A0A2U2J246</accession>
<dbReference type="RefSeq" id="WP_109270523.1">
    <property type="nucleotide sequence ID" value="NZ_QFFF01000001.1"/>
</dbReference>
<sequence>MLRVLTLSTLFPHAAQPTLGVFVERQTLGLASLDDVGLEVVSALGLPPWPALLHPHYAPRARLPRQEDWKGLTVHRPRFRAMPKVGKAQAARAMAKALLPRLRALRSRFPFDVIAAEFFWPDGAAAMHLSRALGVPFSIKARGADIHYWGARPGIGEQILEAGRAADGLLAVSSALKADMVTLGLPAEPIRVHYTGVDLDRFKPIDRHAAKARLGVEGPLLVTAGALVPRKGQDLVLEALSELDDATLLIVGDGPDRSALHRYARDNGLAGRVRFLGNRPHEELPRLLAAADVMVLASQSEGLANVWVEALACGTPIVISDVGGAREVVDRSEAGRLVGREAGAIAAAVRDLLAAPPAPAAARAAAERFSWDRNARELREHLGALVR</sequence>
<dbReference type="InterPro" id="IPR050194">
    <property type="entry name" value="Glycosyltransferase_grp1"/>
</dbReference>
<comment type="caution">
    <text evidence="3">The sequence shown here is derived from an EMBL/GenBank/DDBJ whole genome shotgun (WGS) entry which is preliminary data.</text>
</comment>
<evidence type="ECO:0000313" key="4">
    <source>
        <dbReference type="Proteomes" id="UP000245916"/>
    </source>
</evidence>
<dbReference type="Pfam" id="PF00534">
    <property type="entry name" value="Glycos_transf_1"/>
    <property type="match status" value="1"/>
</dbReference>
<proteinExistence type="predicted"/>
<dbReference type="InterPro" id="IPR028098">
    <property type="entry name" value="Glyco_trans_4-like_N"/>
</dbReference>
<gene>
    <name evidence="3" type="ORF">DF286_05530</name>
</gene>
<dbReference type="InterPro" id="IPR001296">
    <property type="entry name" value="Glyco_trans_1"/>
</dbReference>